<gene>
    <name evidence="1" type="ORF">F443_21804</name>
</gene>
<dbReference type="HOGENOM" id="CLU_1716850_0_0_1"/>
<dbReference type="eggNOG" id="ENOG502RH1S">
    <property type="taxonomic scope" value="Eukaryota"/>
</dbReference>
<dbReference type="OrthoDB" id="143612at2759"/>
<proteinExistence type="predicted"/>
<dbReference type="AlphaFoldDB" id="V9DWF2"/>
<evidence type="ECO:0000313" key="1">
    <source>
        <dbReference type="EMBL" id="ETI31194.1"/>
    </source>
</evidence>
<reference evidence="1 2" key="1">
    <citation type="submission" date="2013-11" db="EMBL/GenBank/DDBJ databases">
        <title>The Genome Sequence of Phytophthora parasitica P1569.</title>
        <authorList>
            <consortium name="The Broad Institute Genomics Platform"/>
            <person name="Russ C."/>
            <person name="Tyler B."/>
            <person name="Panabieres F."/>
            <person name="Shan W."/>
            <person name="Tripathy S."/>
            <person name="Grunwald N."/>
            <person name="Machado M."/>
            <person name="Johnson C.S."/>
            <person name="Arredondo F."/>
            <person name="Hong C."/>
            <person name="Coffey M."/>
            <person name="Young S.K."/>
            <person name="Zeng Q."/>
            <person name="Gargeya S."/>
            <person name="Fitzgerald M."/>
            <person name="Abouelleil A."/>
            <person name="Alvarado L."/>
            <person name="Chapman S.B."/>
            <person name="Gainer-Dewar J."/>
            <person name="Goldberg J."/>
            <person name="Griggs A."/>
            <person name="Gujja S."/>
            <person name="Hansen M."/>
            <person name="Howarth C."/>
            <person name="Imamovic A."/>
            <person name="Ireland A."/>
            <person name="Larimer J."/>
            <person name="McCowan C."/>
            <person name="Murphy C."/>
            <person name="Pearson M."/>
            <person name="Poon T.W."/>
            <person name="Priest M."/>
            <person name="Roberts A."/>
            <person name="Saif S."/>
            <person name="Shea T."/>
            <person name="Sykes S."/>
            <person name="Wortman J."/>
            <person name="Nusbaum C."/>
            <person name="Birren B."/>
        </authorList>
    </citation>
    <scope>NUCLEOTIDE SEQUENCE [LARGE SCALE GENOMIC DNA]</scope>
    <source>
        <strain evidence="1 2">P1569</strain>
    </source>
</reference>
<dbReference type="Proteomes" id="UP000018721">
    <property type="component" value="Unassembled WGS sequence"/>
</dbReference>
<name>V9DWF2_PHYNI</name>
<sequence length="153" mass="17743">MKARSNTRTMTRRQARLWEQRKFLYTQQLRHEARNEMLRQWQVRTAAEDRTRYWWNSGADGGETKLDITSSSTSYGRLETVDHHEMDLQARRETKGIGYPCENTTDSFIPTGSRKTLYVEKTCNRALTRMTPTVLAKDPDSDAVHATVLNSEA</sequence>
<protein>
    <submittedName>
        <fullName evidence="1">Uncharacterized protein</fullName>
    </submittedName>
</protein>
<keyword evidence="2" id="KW-1185">Reference proteome</keyword>
<evidence type="ECO:0000313" key="2">
    <source>
        <dbReference type="Proteomes" id="UP000018721"/>
    </source>
</evidence>
<dbReference type="EMBL" id="ANIZ01003804">
    <property type="protein sequence ID" value="ETI31194.1"/>
    <property type="molecule type" value="Genomic_DNA"/>
</dbReference>
<accession>V9DWF2</accession>
<comment type="caution">
    <text evidence="1">The sequence shown here is derived from an EMBL/GenBank/DDBJ whole genome shotgun (WGS) entry which is preliminary data.</text>
</comment>
<organism evidence="1 2">
    <name type="scientific">Phytophthora nicotianae P1569</name>
    <dbReference type="NCBI Taxonomy" id="1317065"/>
    <lineage>
        <taxon>Eukaryota</taxon>
        <taxon>Sar</taxon>
        <taxon>Stramenopiles</taxon>
        <taxon>Oomycota</taxon>
        <taxon>Peronosporomycetes</taxon>
        <taxon>Peronosporales</taxon>
        <taxon>Peronosporaceae</taxon>
        <taxon>Phytophthora</taxon>
    </lineage>
</organism>